<gene>
    <name evidence="1" type="ORF">HYPBUDRAFT_151660</name>
</gene>
<dbReference type="GO" id="GO:0000736">
    <property type="term" value="P:double-strand break repair via single-strand annealing, removal of nonhomologous ends"/>
    <property type="evidence" value="ECO:0007669"/>
    <property type="project" value="InterPro"/>
</dbReference>
<organism evidence="1 2">
    <name type="scientific">Hyphopichia burtonii NRRL Y-1933</name>
    <dbReference type="NCBI Taxonomy" id="984485"/>
    <lineage>
        <taxon>Eukaryota</taxon>
        <taxon>Fungi</taxon>
        <taxon>Dikarya</taxon>
        <taxon>Ascomycota</taxon>
        <taxon>Saccharomycotina</taxon>
        <taxon>Pichiomycetes</taxon>
        <taxon>Debaryomycetaceae</taxon>
        <taxon>Hyphopichia</taxon>
    </lineage>
</organism>
<dbReference type="RefSeq" id="XP_020079340.1">
    <property type="nucleotide sequence ID" value="XM_020220610.1"/>
</dbReference>
<accession>A0A1E4RSN1</accession>
<keyword evidence="2" id="KW-1185">Reference proteome</keyword>
<reference evidence="2" key="1">
    <citation type="submission" date="2016-05" db="EMBL/GenBank/DDBJ databases">
        <title>Comparative genomics of biotechnologically important yeasts.</title>
        <authorList>
            <consortium name="DOE Joint Genome Institute"/>
            <person name="Riley R."/>
            <person name="Haridas S."/>
            <person name="Wolfe K.H."/>
            <person name="Lopes M.R."/>
            <person name="Hittinger C.T."/>
            <person name="Goker M."/>
            <person name="Salamov A."/>
            <person name="Wisecaver J."/>
            <person name="Long T.M."/>
            <person name="Aerts A.L."/>
            <person name="Barry K."/>
            <person name="Choi C."/>
            <person name="Clum A."/>
            <person name="Coughlan A.Y."/>
            <person name="Deshpande S."/>
            <person name="Douglass A.P."/>
            <person name="Hanson S.J."/>
            <person name="Klenk H.-P."/>
            <person name="Labutti K."/>
            <person name="Lapidus A."/>
            <person name="Lindquist E."/>
            <person name="Lipzen A."/>
            <person name="Meier-Kolthoff J.P."/>
            <person name="Ohm R.A."/>
            <person name="Otillar R.P."/>
            <person name="Pangilinan J."/>
            <person name="Peng Y."/>
            <person name="Rokas A."/>
            <person name="Rosa C.A."/>
            <person name="Scheuner C."/>
            <person name="Sibirny A.A."/>
            <person name="Slot J.C."/>
            <person name="Stielow J.B."/>
            <person name="Sun H."/>
            <person name="Kurtzman C.P."/>
            <person name="Blackwell M."/>
            <person name="Grigoriev I.V."/>
            <person name="Jeffries T.W."/>
        </authorList>
    </citation>
    <scope>NUCLEOTIDE SEQUENCE [LARGE SCALE GENOMIC DNA]</scope>
    <source>
        <strain evidence="2">NRRL Y-1933</strain>
    </source>
</reference>
<dbReference type="Proteomes" id="UP000095085">
    <property type="component" value="Unassembled WGS sequence"/>
</dbReference>
<dbReference type="GO" id="GO:0070336">
    <property type="term" value="F:flap-structured DNA binding"/>
    <property type="evidence" value="ECO:0007669"/>
    <property type="project" value="InterPro"/>
</dbReference>
<dbReference type="InterPro" id="IPR021624">
    <property type="entry name" value="Saw1"/>
</dbReference>
<dbReference type="Pfam" id="PF11561">
    <property type="entry name" value="Saw1"/>
    <property type="match status" value="1"/>
</dbReference>
<sequence>MDKITIASLPKAVTMPSNVTFMKLTRNSSVPLRIFINRKRILLTNAVSINEKSIIKLSSMNILKLSNNDLNDLIGDLKEDLTRIFCETSLLELFTNLHLLSRIVIDDLGKRWKVKMITSLNYILNLRCRMNLLSDNDLNFLIERKINLANLLNNHVNNSIHLIKRNIQFAHILKEDSGDMSMDTNDDKKQVDYNWKRYNILGNRSLNPVDLYVCKRPND</sequence>
<dbReference type="OrthoDB" id="4034365at2759"/>
<evidence type="ECO:0000313" key="2">
    <source>
        <dbReference type="Proteomes" id="UP000095085"/>
    </source>
</evidence>
<dbReference type="EMBL" id="KV454538">
    <property type="protein sequence ID" value="ODV70273.1"/>
    <property type="molecule type" value="Genomic_DNA"/>
</dbReference>
<name>A0A1E4RSN1_9ASCO</name>
<dbReference type="AlphaFoldDB" id="A0A1E4RSN1"/>
<evidence type="ECO:0000313" key="1">
    <source>
        <dbReference type="EMBL" id="ODV70273.1"/>
    </source>
</evidence>
<proteinExistence type="predicted"/>
<dbReference type="GeneID" id="30995160"/>
<protein>
    <submittedName>
        <fullName evidence="1">Uncharacterized protein</fullName>
    </submittedName>
</protein>